<dbReference type="Pfam" id="PF00248">
    <property type="entry name" value="Aldo_ket_red"/>
    <property type="match status" value="1"/>
</dbReference>
<dbReference type="EMBL" id="CP007035">
    <property type="protein sequence ID" value="AHF17235.1"/>
    <property type="molecule type" value="Genomic_DNA"/>
</dbReference>
<dbReference type="RefSeq" id="WP_008583322.1">
    <property type="nucleotide sequence ID" value="NZ_CP007035.1"/>
</dbReference>
<protein>
    <recommendedName>
        <fullName evidence="1">NADP-dependent oxidoreductase domain-containing protein</fullName>
    </recommendedName>
</protein>
<dbReference type="HOGENOM" id="CLU_023205_11_0_10"/>
<name>W0F2H4_9BACT</name>
<dbReference type="PANTHER" id="PTHR43312">
    <property type="entry name" value="D-THREO-ALDOSE 1-DEHYDROGENASE"/>
    <property type="match status" value="1"/>
</dbReference>
<proteinExistence type="predicted"/>
<keyword evidence="3" id="KW-1185">Reference proteome</keyword>
<evidence type="ECO:0000313" key="3">
    <source>
        <dbReference type="Proteomes" id="UP000003586"/>
    </source>
</evidence>
<dbReference type="InterPro" id="IPR023210">
    <property type="entry name" value="NADP_OxRdtase_dom"/>
</dbReference>
<gene>
    <name evidence="2" type="ORF">NIASO_04260</name>
</gene>
<feature type="domain" description="NADP-dependent oxidoreductase" evidence="1">
    <location>
        <begin position="10"/>
        <end position="285"/>
    </location>
</feature>
<evidence type="ECO:0000259" key="1">
    <source>
        <dbReference type="Pfam" id="PF00248"/>
    </source>
</evidence>
<reference evidence="2 3" key="1">
    <citation type="submission" date="2013-12" db="EMBL/GenBank/DDBJ databases">
        <authorList>
            <consortium name="DOE Joint Genome Institute"/>
            <person name="Eisen J."/>
            <person name="Huntemann M."/>
            <person name="Han J."/>
            <person name="Chen A."/>
            <person name="Kyrpides N."/>
            <person name="Mavromatis K."/>
            <person name="Markowitz V."/>
            <person name="Palaniappan K."/>
            <person name="Ivanova N."/>
            <person name="Schaumberg A."/>
            <person name="Pati A."/>
            <person name="Liolios K."/>
            <person name="Nordberg H.P."/>
            <person name="Cantor M.N."/>
            <person name="Hua S.X."/>
            <person name="Woyke T."/>
        </authorList>
    </citation>
    <scope>NUCLEOTIDE SEQUENCE [LARGE SCALE GENOMIC DNA]</scope>
    <source>
        <strain evidence="3">DSM 19437</strain>
    </source>
</reference>
<dbReference type="OrthoDB" id="9773828at2"/>
<dbReference type="Gene3D" id="3.20.20.100">
    <property type="entry name" value="NADP-dependent oxidoreductase domain"/>
    <property type="match status" value="1"/>
</dbReference>
<dbReference type="STRING" id="929713.NIASO_04260"/>
<dbReference type="InterPro" id="IPR036812">
    <property type="entry name" value="NAD(P)_OxRdtase_dom_sf"/>
</dbReference>
<dbReference type="Proteomes" id="UP000003586">
    <property type="component" value="Chromosome"/>
</dbReference>
<dbReference type="eggNOG" id="COG0667">
    <property type="taxonomic scope" value="Bacteria"/>
</dbReference>
<dbReference type="InterPro" id="IPR053135">
    <property type="entry name" value="AKR2_Oxidoreductase"/>
</dbReference>
<accession>W0F2H4</accession>
<dbReference type="AlphaFoldDB" id="W0F2H4"/>
<dbReference type="CDD" id="cd19097">
    <property type="entry name" value="AKR_unchar"/>
    <property type="match status" value="1"/>
</dbReference>
<dbReference type="KEGG" id="nso:NIASO_04260"/>
<dbReference type="PANTHER" id="PTHR43312:SF1">
    <property type="entry name" value="NADP-DEPENDENT OXIDOREDUCTASE DOMAIN-CONTAINING PROTEIN"/>
    <property type="match status" value="1"/>
</dbReference>
<evidence type="ECO:0000313" key="2">
    <source>
        <dbReference type="EMBL" id="AHF17235.1"/>
    </source>
</evidence>
<organism evidence="2 3">
    <name type="scientific">Niabella soli DSM 19437</name>
    <dbReference type="NCBI Taxonomy" id="929713"/>
    <lineage>
        <taxon>Bacteria</taxon>
        <taxon>Pseudomonadati</taxon>
        <taxon>Bacteroidota</taxon>
        <taxon>Chitinophagia</taxon>
        <taxon>Chitinophagales</taxon>
        <taxon>Chitinophagaceae</taxon>
        <taxon>Niabella</taxon>
    </lineage>
</organism>
<sequence>MTSNFEISPLTLGTVSLGLNYGVFEGQRQPDKRTAVHLIDTAIKNGITCFDTAREYGTAETLLGELLSGTSVGQVSIVTKFKISKEAVGDFSLAKEQARSSVLASLQQLKLARLPFCLFHMVSDYNTDVVAEMLPGLFVSLKQEGLIGSGGISIDNLSELPRLAFLPEVSVLQLPLNIFDQRFPEDHPVWEQLEKENKIVFARSVFLKGLLLRNPSALTGNLQPAAFYLEGLAAFAKRCKMSIAQFCFSYVRNFKAIDSIVVGADNEAQLLENIGLMRTPPIPQQILEEAKFFFKDVPEQLLIPKNWKL</sequence>
<dbReference type="SUPFAM" id="SSF51430">
    <property type="entry name" value="NAD(P)-linked oxidoreductase"/>
    <property type="match status" value="1"/>
</dbReference>